<evidence type="ECO:0000256" key="3">
    <source>
        <dbReference type="ARBA" id="ARBA00012438"/>
    </source>
</evidence>
<evidence type="ECO:0000256" key="9">
    <source>
        <dbReference type="SAM" id="Phobius"/>
    </source>
</evidence>
<keyword evidence="7" id="KW-0902">Two-component regulatory system</keyword>
<keyword evidence="6 11" id="KW-0418">Kinase</keyword>
<dbReference type="EMBL" id="PVZG01000019">
    <property type="protein sequence ID" value="PRY21598.1"/>
    <property type="molecule type" value="Genomic_DNA"/>
</dbReference>
<dbReference type="EC" id="2.7.13.3" evidence="3"/>
<dbReference type="Gene3D" id="3.30.565.10">
    <property type="entry name" value="Histidine kinase-like ATPase, C-terminal domain"/>
    <property type="match status" value="1"/>
</dbReference>
<dbReference type="PANTHER" id="PTHR42878:SF15">
    <property type="entry name" value="BACTERIOPHYTOCHROME"/>
    <property type="match status" value="1"/>
</dbReference>
<keyword evidence="9" id="KW-0472">Membrane</keyword>
<evidence type="ECO:0000256" key="5">
    <source>
        <dbReference type="ARBA" id="ARBA00022679"/>
    </source>
</evidence>
<keyword evidence="12" id="KW-1185">Reference proteome</keyword>
<evidence type="ECO:0000256" key="8">
    <source>
        <dbReference type="ARBA" id="ARBA00039401"/>
    </source>
</evidence>
<keyword evidence="5" id="KW-0808">Transferase</keyword>
<dbReference type="Pfam" id="PF00512">
    <property type="entry name" value="HisKA"/>
    <property type="match status" value="1"/>
</dbReference>
<evidence type="ECO:0000256" key="1">
    <source>
        <dbReference type="ARBA" id="ARBA00000085"/>
    </source>
</evidence>
<sequence length="408" mass="42891">MRSGAGTDPDRELLTRARRVIAVQTAGAITVSLLVLGALVLLVVTHSQNSAAEKLLTRTAAAAEDVDDPPPDVWVFLRDAGGRIAATERAPRGFPDRASLDRVAAGGAAETYDADGPEGGYLVRTRKRGTATVQVVMSRHEQHDERERLLAALIAGELVGLLVALLSAALLARRATAPLADALARQRQFVADASHELRTPLTQLHTRAQLLRMDLRHGATDATADVDALVAGTRHLGEVVEDLLLSTQLERRDDARVPVDLAAVAADVLAEQADRAREQDVELTLRTGGGPPVVPGHRTALRRVLTALVDNALSHTPPGGHVSIGLDRSDAVVTVVVRDDGAGFDPADAERLFARFARGGHGDQRRFGLGLALAREVVAGHGGSIEAQGSPGEGAAFTIRLPAVAAGT</sequence>
<dbReference type="PRINTS" id="PR00344">
    <property type="entry name" value="BCTRLSENSOR"/>
</dbReference>
<dbReference type="InterPro" id="IPR036097">
    <property type="entry name" value="HisK_dim/P_sf"/>
</dbReference>
<dbReference type="RefSeq" id="WP_106130138.1">
    <property type="nucleotide sequence ID" value="NZ_PVZG01000019.1"/>
</dbReference>
<dbReference type="GO" id="GO:0005886">
    <property type="term" value="C:plasma membrane"/>
    <property type="evidence" value="ECO:0007669"/>
    <property type="project" value="UniProtKB-SubCell"/>
</dbReference>
<evidence type="ECO:0000256" key="4">
    <source>
        <dbReference type="ARBA" id="ARBA00022553"/>
    </source>
</evidence>
<dbReference type="AlphaFoldDB" id="A0A2T0RKB8"/>
<dbReference type="InterPro" id="IPR036890">
    <property type="entry name" value="HATPase_C_sf"/>
</dbReference>
<dbReference type="GO" id="GO:0030295">
    <property type="term" value="F:protein kinase activator activity"/>
    <property type="evidence" value="ECO:0007669"/>
    <property type="project" value="TreeGrafter"/>
</dbReference>
<comment type="caution">
    <text evidence="11">The sequence shown here is derived from an EMBL/GenBank/DDBJ whole genome shotgun (WGS) entry which is preliminary data.</text>
</comment>
<evidence type="ECO:0000259" key="10">
    <source>
        <dbReference type="PROSITE" id="PS50109"/>
    </source>
</evidence>
<accession>A0A2T0RKB8</accession>
<dbReference type="CDD" id="cd00082">
    <property type="entry name" value="HisKA"/>
    <property type="match status" value="1"/>
</dbReference>
<dbReference type="GO" id="GO:0007234">
    <property type="term" value="P:osmosensory signaling via phosphorelay pathway"/>
    <property type="evidence" value="ECO:0007669"/>
    <property type="project" value="TreeGrafter"/>
</dbReference>
<dbReference type="InterPro" id="IPR004358">
    <property type="entry name" value="Sig_transdc_His_kin-like_C"/>
</dbReference>
<dbReference type="OrthoDB" id="9786919at2"/>
<feature type="transmembrane region" description="Helical" evidence="9">
    <location>
        <begin position="149"/>
        <end position="172"/>
    </location>
</feature>
<reference evidence="11 12" key="1">
    <citation type="submission" date="2018-03" db="EMBL/GenBank/DDBJ databases">
        <title>Genomic Encyclopedia of Archaeal and Bacterial Type Strains, Phase II (KMG-II): from individual species to whole genera.</title>
        <authorList>
            <person name="Goeker M."/>
        </authorList>
    </citation>
    <scope>NUCLEOTIDE SEQUENCE [LARGE SCALE GENOMIC DNA]</scope>
    <source>
        <strain evidence="11 12">DSM 45348</strain>
    </source>
</reference>
<dbReference type="InterPro" id="IPR005467">
    <property type="entry name" value="His_kinase_dom"/>
</dbReference>
<dbReference type="GO" id="GO:0000155">
    <property type="term" value="F:phosphorelay sensor kinase activity"/>
    <property type="evidence" value="ECO:0007669"/>
    <property type="project" value="InterPro"/>
</dbReference>
<dbReference type="SMART" id="SM00387">
    <property type="entry name" value="HATPase_c"/>
    <property type="match status" value="1"/>
</dbReference>
<dbReference type="PANTHER" id="PTHR42878">
    <property type="entry name" value="TWO-COMPONENT HISTIDINE KINASE"/>
    <property type="match status" value="1"/>
</dbReference>
<dbReference type="InterPro" id="IPR050351">
    <property type="entry name" value="BphY/WalK/GraS-like"/>
</dbReference>
<dbReference type="Gene3D" id="1.10.287.130">
    <property type="match status" value="1"/>
</dbReference>
<evidence type="ECO:0000256" key="7">
    <source>
        <dbReference type="ARBA" id="ARBA00023012"/>
    </source>
</evidence>
<dbReference type="SUPFAM" id="SSF55874">
    <property type="entry name" value="ATPase domain of HSP90 chaperone/DNA topoisomerase II/histidine kinase"/>
    <property type="match status" value="1"/>
</dbReference>
<feature type="domain" description="Histidine kinase" evidence="10">
    <location>
        <begin position="192"/>
        <end position="405"/>
    </location>
</feature>
<protein>
    <recommendedName>
        <fullName evidence="8">Sensor-like histidine kinase SenX3</fullName>
        <ecNumber evidence="3">2.7.13.3</ecNumber>
    </recommendedName>
</protein>
<dbReference type="PROSITE" id="PS50109">
    <property type="entry name" value="HIS_KIN"/>
    <property type="match status" value="1"/>
</dbReference>
<comment type="subcellular location">
    <subcellularLocation>
        <location evidence="2">Cell membrane</location>
    </subcellularLocation>
</comment>
<dbReference type="SUPFAM" id="SSF47384">
    <property type="entry name" value="Homodimeric domain of signal transducing histidine kinase"/>
    <property type="match status" value="1"/>
</dbReference>
<dbReference type="Proteomes" id="UP000239209">
    <property type="component" value="Unassembled WGS sequence"/>
</dbReference>
<dbReference type="InterPro" id="IPR003661">
    <property type="entry name" value="HisK_dim/P_dom"/>
</dbReference>
<keyword evidence="9" id="KW-1133">Transmembrane helix</keyword>
<dbReference type="GO" id="GO:0000156">
    <property type="term" value="F:phosphorelay response regulator activity"/>
    <property type="evidence" value="ECO:0007669"/>
    <property type="project" value="TreeGrafter"/>
</dbReference>
<comment type="catalytic activity">
    <reaction evidence="1">
        <text>ATP + protein L-histidine = ADP + protein N-phospho-L-histidine.</text>
        <dbReference type="EC" id="2.7.13.3"/>
    </reaction>
</comment>
<dbReference type="InterPro" id="IPR003594">
    <property type="entry name" value="HATPase_dom"/>
</dbReference>
<name>A0A2T0RKB8_9ACTN</name>
<evidence type="ECO:0000256" key="2">
    <source>
        <dbReference type="ARBA" id="ARBA00004236"/>
    </source>
</evidence>
<evidence type="ECO:0000256" key="6">
    <source>
        <dbReference type="ARBA" id="ARBA00022777"/>
    </source>
</evidence>
<proteinExistence type="predicted"/>
<dbReference type="Pfam" id="PF02518">
    <property type="entry name" value="HATPase_c"/>
    <property type="match status" value="1"/>
</dbReference>
<dbReference type="SMART" id="SM00388">
    <property type="entry name" value="HisKA"/>
    <property type="match status" value="1"/>
</dbReference>
<evidence type="ECO:0000313" key="11">
    <source>
        <dbReference type="EMBL" id="PRY21598.1"/>
    </source>
</evidence>
<organism evidence="11 12">
    <name type="scientific">Pseudosporangium ferrugineum</name>
    <dbReference type="NCBI Taxonomy" id="439699"/>
    <lineage>
        <taxon>Bacteria</taxon>
        <taxon>Bacillati</taxon>
        <taxon>Actinomycetota</taxon>
        <taxon>Actinomycetes</taxon>
        <taxon>Micromonosporales</taxon>
        <taxon>Micromonosporaceae</taxon>
        <taxon>Pseudosporangium</taxon>
    </lineage>
</organism>
<gene>
    <name evidence="11" type="ORF">CLV70_11919</name>
</gene>
<evidence type="ECO:0000313" key="12">
    <source>
        <dbReference type="Proteomes" id="UP000239209"/>
    </source>
</evidence>
<keyword evidence="4" id="KW-0597">Phosphoprotein</keyword>
<dbReference type="CDD" id="cd00075">
    <property type="entry name" value="HATPase"/>
    <property type="match status" value="1"/>
</dbReference>
<keyword evidence="9" id="KW-0812">Transmembrane</keyword>
<feature type="transmembrane region" description="Helical" evidence="9">
    <location>
        <begin position="20"/>
        <end position="44"/>
    </location>
</feature>